<dbReference type="PRINTS" id="PR00453">
    <property type="entry name" value="VWFADOMAIN"/>
</dbReference>
<keyword evidence="5" id="KW-0356">Hemostasis</keyword>
<keyword evidence="3" id="KW-0964">Secreted</keyword>
<reference evidence="13 14" key="1">
    <citation type="submission" date="2023-05" db="EMBL/GenBank/DDBJ databases">
        <title>B98-5 Cell Line De Novo Hybrid Assembly: An Optical Mapping Approach.</title>
        <authorList>
            <person name="Kananen K."/>
            <person name="Auerbach J.A."/>
            <person name="Kautto E."/>
            <person name="Blachly J.S."/>
        </authorList>
    </citation>
    <scope>NUCLEOTIDE SEQUENCE [LARGE SCALE GENOMIC DNA]</scope>
    <source>
        <strain evidence="13">B95-8</strain>
        <tissue evidence="13">Cell line</tissue>
    </source>
</reference>
<keyword evidence="14" id="KW-1185">Reference proteome</keyword>
<evidence type="ECO:0000256" key="6">
    <source>
        <dbReference type="ARBA" id="ARBA00022737"/>
    </source>
</evidence>
<dbReference type="SMART" id="SM00327">
    <property type="entry name" value="VWA"/>
    <property type="match status" value="2"/>
</dbReference>
<dbReference type="Gene3D" id="3.40.50.410">
    <property type="entry name" value="von Willebrand factor, type A domain"/>
    <property type="match status" value="2"/>
</dbReference>
<dbReference type="PANTHER" id="PTHR24020:SF87">
    <property type="entry name" value="COLLAGEN ALPHA-1(VI) CHAIN-LIKE"/>
    <property type="match status" value="1"/>
</dbReference>
<feature type="domain" description="VWFA" evidence="12">
    <location>
        <begin position="98"/>
        <end position="274"/>
    </location>
</feature>
<keyword evidence="7" id="KW-0130">Cell adhesion</keyword>
<dbReference type="InterPro" id="IPR036465">
    <property type="entry name" value="vWFA_dom_sf"/>
</dbReference>
<evidence type="ECO:0000313" key="13">
    <source>
        <dbReference type="EMBL" id="KAK2101481.1"/>
    </source>
</evidence>
<comment type="caution">
    <text evidence="13">The sequence shown here is derived from an EMBL/GenBank/DDBJ whole genome shotgun (WGS) entry which is preliminary data.</text>
</comment>
<evidence type="ECO:0000256" key="10">
    <source>
        <dbReference type="ARBA" id="ARBA00023180"/>
    </source>
</evidence>
<evidence type="ECO:0000256" key="2">
    <source>
        <dbReference type="ARBA" id="ARBA00016619"/>
    </source>
</evidence>
<sequence>MVHGLSSSDGKGRRFCGNVEVVLHCRLRSVHGFFLNHFNFLAFCYSHCDGVNLTCEACQEPGGLVMPPTDAPVSPTTPYVEDVSEAPLHDFYCSKLLDLVFLLDGSSRLSEAEFEVLKAFVVDMMERLRISQKWVRVAMVEYHDGSHAYIGLKDRKRPSELRRIASQVKYAGSQVASTSEVLKYTLFQIFGKIDRPEASRIILLLMASQEPQRMSRNFVRYVQGLKKKKVIVIPVGIGPHANLKQIRLIEKQAPENKAFVLSGVDELEQQRDEIVSYLCDLAPEAPPPTMPPYMAQVTVGPGLLAVSPLGPKSKSMVLDVAFVLEGSDKIGEADFNRTKEFMAEVIQRMDVGQDGIHVTVLQYSYMVTVEYPFSEAQTKGDILQRVREIRYQGGNRTNTGLALQHLSEHSFLVSQGDREQAPNLVYMVTGNPASDEIKRLPGDIQVVPIGVGPHANVQELERIGWPNAPILIQDFETLPREAPDLVLQRCCSGEGLQIPKLAPDP</sequence>
<dbReference type="Pfam" id="PF00092">
    <property type="entry name" value="VWA"/>
    <property type="match status" value="2"/>
</dbReference>
<evidence type="ECO:0000256" key="4">
    <source>
        <dbReference type="ARBA" id="ARBA00022530"/>
    </source>
</evidence>
<gene>
    <name evidence="13" type="ORF">P7K49_019147</name>
</gene>
<proteinExistence type="predicted"/>
<comment type="subunit">
    <text evidence="11">Multimeric. Interacts with F8.</text>
</comment>
<evidence type="ECO:0000256" key="1">
    <source>
        <dbReference type="ARBA" id="ARBA00004498"/>
    </source>
</evidence>
<evidence type="ECO:0000256" key="5">
    <source>
        <dbReference type="ARBA" id="ARBA00022696"/>
    </source>
</evidence>
<dbReference type="InterPro" id="IPR050525">
    <property type="entry name" value="ECM_Assembly_Org"/>
</dbReference>
<keyword evidence="8" id="KW-0094">Blood coagulation</keyword>
<organism evidence="13 14">
    <name type="scientific">Saguinus oedipus</name>
    <name type="common">Cotton-top tamarin</name>
    <name type="synonym">Oedipomidas oedipus</name>
    <dbReference type="NCBI Taxonomy" id="9490"/>
    <lineage>
        <taxon>Eukaryota</taxon>
        <taxon>Metazoa</taxon>
        <taxon>Chordata</taxon>
        <taxon>Craniata</taxon>
        <taxon>Vertebrata</taxon>
        <taxon>Euteleostomi</taxon>
        <taxon>Mammalia</taxon>
        <taxon>Eutheria</taxon>
        <taxon>Euarchontoglires</taxon>
        <taxon>Primates</taxon>
        <taxon>Haplorrhini</taxon>
        <taxon>Platyrrhini</taxon>
        <taxon>Cebidae</taxon>
        <taxon>Callitrichinae</taxon>
        <taxon>Saguinus</taxon>
    </lineage>
</organism>
<feature type="domain" description="VWFA" evidence="12">
    <location>
        <begin position="319"/>
        <end position="486"/>
    </location>
</feature>
<evidence type="ECO:0000259" key="12">
    <source>
        <dbReference type="PROSITE" id="PS50234"/>
    </source>
</evidence>
<keyword evidence="6" id="KW-0677">Repeat</keyword>
<evidence type="ECO:0000256" key="3">
    <source>
        <dbReference type="ARBA" id="ARBA00022525"/>
    </source>
</evidence>
<keyword evidence="10" id="KW-0325">Glycoprotein</keyword>
<evidence type="ECO:0000256" key="11">
    <source>
        <dbReference type="ARBA" id="ARBA00025858"/>
    </source>
</evidence>
<dbReference type="InterPro" id="IPR032361">
    <property type="entry name" value="VWA_N2"/>
</dbReference>
<evidence type="ECO:0000313" key="14">
    <source>
        <dbReference type="Proteomes" id="UP001266305"/>
    </source>
</evidence>
<evidence type="ECO:0000256" key="9">
    <source>
        <dbReference type="ARBA" id="ARBA00023157"/>
    </source>
</evidence>
<dbReference type="EMBL" id="JASSZA010000009">
    <property type="protein sequence ID" value="KAK2101481.1"/>
    <property type="molecule type" value="Genomic_DNA"/>
</dbReference>
<keyword evidence="4" id="KW-0272">Extracellular matrix</keyword>
<accession>A0ABQ9UXB6</accession>
<evidence type="ECO:0000256" key="8">
    <source>
        <dbReference type="ARBA" id="ARBA00023084"/>
    </source>
</evidence>
<dbReference type="PROSITE" id="PS50234">
    <property type="entry name" value="VWFA"/>
    <property type="match status" value="2"/>
</dbReference>
<comment type="subcellular location">
    <subcellularLocation>
        <location evidence="1">Secreted</location>
        <location evidence="1">Extracellular space</location>
        <location evidence="1">Extracellular matrix</location>
    </subcellularLocation>
</comment>
<dbReference type="PANTHER" id="PTHR24020">
    <property type="entry name" value="COLLAGEN ALPHA"/>
    <property type="match status" value="1"/>
</dbReference>
<dbReference type="Proteomes" id="UP001266305">
    <property type="component" value="Unassembled WGS sequence"/>
</dbReference>
<name>A0ABQ9UXB6_SAGOE</name>
<evidence type="ECO:0000256" key="7">
    <source>
        <dbReference type="ARBA" id="ARBA00022889"/>
    </source>
</evidence>
<dbReference type="CDD" id="cd01450">
    <property type="entry name" value="vWFA_subfamily_ECM"/>
    <property type="match status" value="2"/>
</dbReference>
<dbReference type="SUPFAM" id="SSF53300">
    <property type="entry name" value="vWA-like"/>
    <property type="match status" value="2"/>
</dbReference>
<dbReference type="InterPro" id="IPR002035">
    <property type="entry name" value="VWF_A"/>
</dbReference>
<feature type="non-terminal residue" evidence="13">
    <location>
        <position position="505"/>
    </location>
</feature>
<keyword evidence="9" id="KW-1015">Disulfide bond</keyword>
<protein>
    <recommendedName>
        <fullName evidence="2">von Willebrand factor</fullName>
    </recommendedName>
</protein>
<dbReference type="Pfam" id="PF16164">
    <property type="entry name" value="VWA_N2"/>
    <property type="match status" value="1"/>
</dbReference>